<feature type="region of interest" description="Disordered" evidence="1">
    <location>
        <begin position="152"/>
        <end position="182"/>
    </location>
</feature>
<proteinExistence type="predicted"/>
<gene>
    <name evidence="3" type="ORF">HNP73_000999</name>
</gene>
<dbReference type="RefSeq" id="WP_221288186.1">
    <property type="nucleotide sequence ID" value="NZ_JACHFM010000001.1"/>
</dbReference>
<dbReference type="EMBL" id="JACHFM010000001">
    <property type="protein sequence ID" value="MBB5221078.1"/>
    <property type="molecule type" value="Genomic_DNA"/>
</dbReference>
<dbReference type="Pfam" id="PF01494">
    <property type="entry name" value="FAD_binding_3"/>
    <property type="match status" value="1"/>
</dbReference>
<feature type="domain" description="FAD-binding" evidence="2">
    <location>
        <begin position="6"/>
        <end position="39"/>
    </location>
</feature>
<comment type="caution">
    <text evidence="3">The sequence shown here is derived from an EMBL/GenBank/DDBJ whole genome shotgun (WGS) entry which is preliminary data.</text>
</comment>
<name>A0A840SLK1_9RHOB</name>
<reference evidence="3 4" key="1">
    <citation type="submission" date="2020-08" db="EMBL/GenBank/DDBJ databases">
        <title>Genomic Encyclopedia of Type Strains, Phase IV (KMG-IV): sequencing the most valuable type-strain genomes for metagenomic binning, comparative biology and taxonomic classification.</title>
        <authorList>
            <person name="Goeker M."/>
        </authorList>
    </citation>
    <scope>NUCLEOTIDE SEQUENCE [LARGE SCALE GENOMIC DNA]</scope>
    <source>
        <strain evidence="3 4">DSM 101730</strain>
    </source>
</reference>
<keyword evidence="4" id="KW-1185">Reference proteome</keyword>
<dbReference type="InterPro" id="IPR002938">
    <property type="entry name" value="FAD-bd"/>
</dbReference>
<dbReference type="Gene3D" id="3.50.50.60">
    <property type="entry name" value="FAD/NAD(P)-binding domain"/>
    <property type="match status" value="1"/>
</dbReference>
<dbReference type="SUPFAM" id="SSF51905">
    <property type="entry name" value="FAD/NAD(P)-binding domain"/>
    <property type="match status" value="1"/>
</dbReference>
<organism evidence="3 4">
    <name type="scientific">Amaricoccus macauensis</name>
    <dbReference type="NCBI Taxonomy" id="57001"/>
    <lineage>
        <taxon>Bacteria</taxon>
        <taxon>Pseudomonadati</taxon>
        <taxon>Pseudomonadota</taxon>
        <taxon>Alphaproteobacteria</taxon>
        <taxon>Rhodobacterales</taxon>
        <taxon>Paracoccaceae</taxon>
        <taxon>Amaricoccus</taxon>
    </lineage>
</organism>
<evidence type="ECO:0000313" key="3">
    <source>
        <dbReference type="EMBL" id="MBB5221078.1"/>
    </source>
</evidence>
<dbReference type="AlphaFoldDB" id="A0A840SLK1"/>
<dbReference type="InterPro" id="IPR036188">
    <property type="entry name" value="FAD/NAD-bd_sf"/>
</dbReference>
<protein>
    <submittedName>
        <fullName evidence="3">Choline dehydrogenase-like flavoprotein</fullName>
    </submittedName>
</protein>
<evidence type="ECO:0000313" key="4">
    <source>
        <dbReference type="Proteomes" id="UP000549457"/>
    </source>
</evidence>
<accession>A0A840SLK1</accession>
<feature type="compositionally biased region" description="Pro residues" evidence="1">
    <location>
        <begin position="152"/>
        <end position="164"/>
    </location>
</feature>
<dbReference type="GO" id="GO:0071949">
    <property type="term" value="F:FAD binding"/>
    <property type="evidence" value="ECO:0007669"/>
    <property type="project" value="InterPro"/>
</dbReference>
<sequence length="191" mass="21081">MTGNAECDVLIIGAGATGSLAALVLGRAGLDVVRLEQGPWFDADEYPHSHADWTWRRRTSCNPDVSKGRQSGDYDVRSDSSQILMWNGVGGSTNVYGAVWPRYRPSDFRKGTEHRLQPDWPIAYEDIAPFYEQADRLLGVAGRHGDLAMPPRDPCPTGPMPPSPCRAGSRWHSISWTGTGGRSRRARFRAV</sequence>
<evidence type="ECO:0000259" key="2">
    <source>
        <dbReference type="Pfam" id="PF01494"/>
    </source>
</evidence>
<dbReference type="Proteomes" id="UP000549457">
    <property type="component" value="Unassembled WGS sequence"/>
</dbReference>
<evidence type="ECO:0000256" key="1">
    <source>
        <dbReference type="SAM" id="MobiDB-lite"/>
    </source>
</evidence>
<dbReference type="PRINTS" id="PR00420">
    <property type="entry name" value="RNGMNOXGNASE"/>
</dbReference>